<evidence type="ECO:0000313" key="7">
    <source>
        <dbReference type="EMBL" id="OQP83919.1"/>
    </source>
</evidence>
<comment type="similarity">
    <text evidence="2 6">Belongs to the SURF1 family.</text>
</comment>
<name>A0ABX3P8S2_9HYPH</name>
<keyword evidence="3 6" id="KW-0812">Transmembrane</keyword>
<feature type="transmembrane region" description="Helical" evidence="6">
    <location>
        <begin position="23"/>
        <end position="45"/>
    </location>
</feature>
<evidence type="ECO:0000256" key="1">
    <source>
        <dbReference type="ARBA" id="ARBA00004370"/>
    </source>
</evidence>
<proteinExistence type="inferred from homology"/>
<dbReference type="PROSITE" id="PS50895">
    <property type="entry name" value="SURF1"/>
    <property type="match status" value="1"/>
</dbReference>
<gene>
    <name evidence="7" type="ORF">BTR14_21260</name>
</gene>
<evidence type="ECO:0000256" key="3">
    <source>
        <dbReference type="ARBA" id="ARBA00022692"/>
    </source>
</evidence>
<organism evidence="7 8">
    <name type="scientific">Xaviernesmea rhizosphaerae</name>
    <dbReference type="NCBI Taxonomy" id="1672749"/>
    <lineage>
        <taxon>Bacteria</taxon>
        <taxon>Pseudomonadati</taxon>
        <taxon>Pseudomonadota</taxon>
        <taxon>Alphaproteobacteria</taxon>
        <taxon>Hyphomicrobiales</taxon>
        <taxon>Rhizobiaceae</taxon>
        <taxon>Rhizobium/Agrobacterium group</taxon>
        <taxon>Xaviernesmea</taxon>
    </lineage>
</organism>
<dbReference type="PANTHER" id="PTHR23427:SF2">
    <property type="entry name" value="SURFEIT LOCUS PROTEIN 1"/>
    <property type="match status" value="1"/>
</dbReference>
<sequence length="261" mass="28494">MPSQTPTETASGRQLSGHRLSGLGRGVGVLCLLLVFVLLVGLGTWQMQRLAWKEGLLAAIAERRAAPPADLRAIEAIAAGGGDVDYRTVRVEGRFLHDRERHFFTTWNGQPGYAVYTPLVLADGRMLLVNRGFVPYERKPVDTRAAGQTDGMVTITGLARARLPAKPSFILPDNEPAKNIYYWKDLEGMIRDDGLDPGHFVPFFVDADATPNPGGLPVGGITLIDFPNNHLQYALTWYGLAAALLVVTVAFIMRAKHPPKP</sequence>
<protein>
    <recommendedName>
        <fullName evidence="6">SURF1-like protein</fullName>
    </recommendedName>
</protein>
<evidence type="ECO:0000256" key="5">
    <source>
        <dbReference type="ARBA" id="ARBA00023136"/>
    </source>
</evidence>
<keyword evidence="8" id="KW-1185">Reference proteome</keyword>
<accession>A0ABX3P8S2</accession>
<dbReference type="InterPro" id="IPR045214">
    <property type="entry name" value="Surf1/Surf4"/>
</dbReference>
<comment type="subcellular location">
    <subcellularLocation>
        <location evidence="6">Cell membrane</location>
        <topology evidence="6">Multi-pass membrane protein</topology>
    </subcellularLocation>
    <subcellularLocation>
        <location evidence="1">Membrane</location>
    </subcellularLocation>
</comment>
<keyword evidence="6" id="KW-1003">Cell membrane</keyword>
<evidence type="ECO:0000256" key="6">
    <source>
        <dbReference type="RuleBase" id="RU363076"/>
    </source>
</evidence>
<dbReference type="Pfam" id="PF02104">
    <property type="entry name" value="SURF1"/>
    <property type="match status" value="1"/>
</dbReference>
<keyword evidence="4 6" id="KW-1133">Transmembrane helix</keyword>
<dbReference type="EMBL" id="MSPX01000026">
    <property type="protein sequence ID" value="OQP83919.1"/>
    <property type="molecule type" value="Genomic_DNA"/>
</dbReference>
<comment type="caution">
    <text evidence="7">The sequence shown here is derived from an EMBL/GenBank/DDBJ whole genome shotgun (WGS) entry which is preliminary data.</text>
</comment>
<dbReference type="PANTHER" id="PTHR23427">
    <property type="entry name" value="SURFEIT LOCUS PROTEIN"/>
    <property type="match status" value="1"/>
</dbReference>
<evidence type="ECO:0000256" key="2">
    <source>
        <dbReference type="ARBA" id="ARBA00007165"/>
    </source>
</evidence>
<dbReference type="CDD" id="cd06662">
    <property type="entry name" value="SURF1"/>
    <property type="match status" value="1"/>
</dbReference>
<dbReference type="InterPro" id="IPR002994">
    <property type="entry name" value="Surf1/Shy1"/>
</dbReference>
<reference evidence="7 8" key="1">
    <citation type="journal article" date="2017" name="Antonie Van Leeuwenhoek">
        <title>Rhizobium rhizosphaerae sp. nov., a novel species isolated from rice rhizosphere.</title>
        <authorList>
            <person name="Zhao J.J."/>
            <person name="Zhang J."/>
            <person name="Zhang R.J."/>
            <person name="Zhang C.W."/>
            <person name="Yin H.Q."/>
            <person name="Zhang X.X."/>
        </authorList>
    </citation>
    <scope>NUCLEOTIDE SEQUENCE [LARGE SCALE GENOMIC DNA]</scope>
    <source>
        <strain evidence="7 8">RD15</strain>
    </source>
</reference>
<evidence type="ECO:0000313" key="8">
    <source>
        <dbReference type="Proteomes" id="UP000192652"/>
    </source>
</evidence>
<keyword evidence="5 6" id="KW-0472">Membrane</keyword>
<evidence type="ECO:0000256" key="4">
    <source>
        <dbReference type="ARBA" id="ARBA00022989"/>
    </source>
</evidence>
<feature type="transmembrane region" description="Helical" evidence="6">
    <location>
        <begin position="235"/>
        <end position="253"/>
    </location>
</feature>
<dbReference type="Proteomes" id="UP000192652">
    <property type="component" value="Unassembled WGS sequence"/>
</dbReference>